<keyword evidence="2" id="KW-1185">Reference proteome</keyword>
<dbReference type="Proteomes" id="UP000075880">
    <property type="component" value="Unassembled WGS sequence"/>
</dbReference>
<organism evidence="1 2">
    <name type="scientific">Anopheles atroparvus</name>
    <name type="common">European mosquito</name>
    <dbReference type="NCBI Taxonomy" id="41427"/>
    <lineage>
        <taxon>Eukaryota</taxon>
        <taxon>Metazoa</taxon>
        <taxon>Ecdysozoa</taxon>
        <taxon>Arthropoda</taxon>
        <taxon>Hexapoda</taxon>
        <taxon>Insecta</taxon>
        <taxon>Pterygota</taxon>
        <taxon>Neoptera</taxon>
        <taxon>Endopterygota</taxon>
        <taxon>Diptera</taxon>
        <taxon>Nematocera</taxon>
        <taxon>Culicoidea</taxon>
        <taxon>Culicidae</taxon>
        <taxon>Anophelinae</taxon>
        <taxon>Anopheles</taxon>
    </lineage>
</organism>
<name>A0AAG5DGY4_ANOAO</name>
<evidence type="ECO:0000313" key="2">
    <source>
        <dbReference type="Proteomes" id="UP000075880"/>
    </source>
</evidence>
<sequence length="75" mass="8550">MAGKKYPRSAALHFNTTRRMYIVNLGNFRRSERSMANEQRNVIDYSRPPISECAPGKAYRRASSCPLANPSWCPT</sequence>
<accession>A0AAG5DGY4</accession>
<reference evidence="1" key="1">
    <citation type="submission" date="2024-04" db="UniProtKB">
        <authorList>
            <consortium name="EnsemblMetazoa"/>
        </authorList>
    </citation>
    <scope>IDENTIFICATION</scope>
    <source>
        <strain evidence="1">EBRO</strain>
    </source>
</reference>
<proteinExistence type="predicted"/>
<dbReference type="AlphaFoldDB" id="A0AAG5DGY4"/>
<protein>
    <submittedName>
        <fullName evidence="1">Uncharacterized protein</fullName>
    </submittedName>
</protein>
<dbReference type="EnsemblMetazoa" id="ENSAATROPT011239">
    <property type="protein sequence ID" value="ENSAATROPP010154"/>
    <property type="gene ID" value="ENSAATROPG009150"/>
</dbReference>
<evidence type="ECO:0000313" key="1">
    <source>
        <dbReference type="EnsemblMetazoa" id="ENSAATROPP010154"/>
    </source>
</evidence>